<keyword evidence="1" id="KW-0805">Transcription regulation</keyword>
<dbReference type="Gene3D" id="1.10.10.10">
    <property type="entry name" value="Winged helix-like DNA-binding domain superfamily/Winged helix DNA-binding domain"/>
    <property type="match status" value="1"/>
</dbReference>
<evidence type="ECO:0000259" key="4">
    <source>
        <dbReference type="PROSITE" id="PS50949"/>
    </source>
</evidence>
<accession>A0A443JLV3</accession>
<evidence type="ECO:0000313" key="6">
    <source>
        <dbReference type="Proteomes" id="UP000284476"/>
    </source>
</evidence>
<dbReference type="PANTHER" id="PTHR43537">
    <property type="entry name" value="TRANSCRIPTIONAL REGULATOR, GNTR FAMILY"/>
    <property type="match status" value="1"/>
</dbReference>
<dbReference type="GO" id="GO:0003677">
    <property type="term" value="F:DNA binding"/>
    <property type="evidence" value="ECO:0007669"/>
    <property type="project" value="UniProtKB-KW"/>
</dbReference>
<dbReference type="GO" id="GO:0003700">
    <property type="term" value="F:DNA-binding transcription factor activity"/>
    <property type="evidence" value="ECO:0007669"/>
    <property type="project" value="InterPro"/>
</dbReference>
<organism evidence="5 6">
    <name type="scientific">Paenirhodobacter populi</name>
    <dbReference type="NCBI Taxonomy" id="2306993"/>
    <lineage>
        <taxon>Bacteria</taxon>
        <taxon>Pseudomonadati</taxon>
        <taxon>Pseudomonadota</taxon>
        <taxon>Alphaproteobacteria</taxon>
        <taxon>Rhodobacterales</taxon>
        <taxon>Rhodobacter group</taxon>
        <taxon>Paenirhodobacter</taxon>
    </lineage>
</organism>
<dbReference type="PANTHER" id="PTHR43537:SF24">
    <property type="entry name" value="GLUCONATE OPERON TRANSCRIPTIONAL REPRESSOR"/>
    <property type="match status" value="1"/>
</dbReference>
<dbReference type="Pfam" id="PF00392">
    <property type="entry name" value="GntR"/>
    <property type="match status" value="1"/>
</dbReference>
<dbReference type="SMART" id="SM00345">
    <property type="entry name" value="HTH_GNTR"/>
    <property type="match status" value="1"/>
</dbReference>
<dbReference type="AlphaFoldDB" id="A0A443JLV3"/>
<protein>
    <submittedName>
        <fullName evidence="5">GntR family transcriptional regulator</fullName>
    </submittedName>
</protein>
<dbReference type="PROSITE" id="PS50949">
    <property type="entry name" value="HTH_GNTR"/>
    <property type="match status" value="1"/>
</dbReference>
<evidence type="ECO:0000256" key="2">
    <source>
        <dbReference type="ARBA" id="ARBA00023125"/>
    </source>
</evidence>
<reference evidence="5 6" key="2">
    <citation type="submission" date="2019-01" db="EMBL/GenBank/DDBJ databases">
        <authorList>
            <person name="Li Y."/>
        </authorList>
    </citation>
    <scope>NUCLEOTIDE SEQUENCE [LARGE SCALE GENOMIC DNA]</scope>
    <source>
        <strain evidence="5 6">SK2B-1</strain>
    </source>
</reference>
<proteinExistence type="predicted"/>
<dbReference type="InterPro" id="IPR000524">
    <property type="entry name" value="Tscrpt_reg_HTH_GntR"/>
</dbReference>
<dbReference type="SUPFAM" id="SSF46785">
    <property type="entry name" value="Winged helix' DNA-binding domain"/>
    <property type="match status" value="1"/>
</dbReference>
<dbReference type="InterPro" id="IPR036388">
    <property type="entry name" value="WH-like_DNA-bd_sf"/>
</dbReference>
<name>A0A443JLV3_9RHOB</name>
<evidence type="ECO:0000256" key="1">
    <source>
        <dbReference type="ARBA" id="ARBA00023015"/>
    </source>
</evidence>
<keyword evidence="2" id="KW-0238">DNA-binding</keyword>
<comment type="caution">
    <text evidence="5">The sequence shown here is derived from an EMBL/GenBank/DDBJ whole genome shotgun (WGS) entry which is preliminary data.</text>
</comment>
<sequence>MPLFFGDFHVTLAQDQTKPAGTGTERLADKAYAEILGRILSGVLPAGMVVPERRLTEDVGLSRSRIREALARLEGEGLLRRDRTGALSIRNVTLSDALHAAQLAQMLEPPLACVATDPDSIAALDALEARIAQTGPYGTVAENGFLRAVLELHGVLASGIRNPFAEPFVTMLWRGIAIYQVTVGHRASRAELDAAIALTRALRGLPGATPEQATAAHLSQVRAGLLAGI</sequence>
<feature type="domain" description="HTH gntR-type" evidence="4">
    <location>
        <begin position="25"/>
        <end position="92"/>
    </location>
</feature>
<dbReference type="InterPro" id="IPR008920">
    <property type="entry name" value="TF_FadR/GntR_C"/>
</dbReference>
<dbReference type="Gene3D" id="1.20.120.530">
    <property type="entry name" value="GntR ligand-binding domain-like"/>
    <property type="match status" value="1"/>
</dbReference>
<evidence type="ECO:0000313" key="5">
    <source>
        <dbReference type="EMBL" id="RWR21478.1"/>
    </source>
</evidence>
<evidence type="ECO:0000256" key="3">
    <source>
        <dbReference type="ARBA" id="ARBA00023163"/>
    </source>
</evidence>
<dbReference type="Proteomes" id="UP000284476">
    <property type="component" value="Unassembled WGS sequence"/>
</dbReference>
<dbReference type="InterPro" id="IPR036390">
    <property type="entry name" value="WH_DNA-bd_sf"/>
</dbReference>
<keyword evidence="3" id="KW-0804">Transcription</keyword>
<reference evidence="5 6" key="1">
    <citation type="submission" date="2019-01" db="EMBL/GenBank/DDBJ databases">
        <title>Sinorhodobacter populi sp. nov. isolated from the symptomatic bark tissue of Populus euramericana canker.</title>
        <authorList>
            <person name="Xu G."/>
        </authorList>
    </citation>
    <scope>NUCLEOTIDE SEQUENCE [LARGE SCALE GENOMIC DNA]</scope>
    <source>
        <strain evidence="5 6">SK2B-1</strain>
    </source>
</reference>
<dbReference type="PRINTS" id="PR00035">
    <property type="entry name" value="HTHGNTR"/>
</dbReference>
<gene>
    <name evidence="5" type="ORF">D2T30_09075</name>
</gene>
<dbReference type="EMBL" id="SAUZ01000009">
    <property type="protein sequence ID" value="RWR21478.1"/>
    <property type="molecule type" value="Genomic_DNA"/>
</dbReference>